<keyword evidence="10" id="KW-0325">Glycoprotein</keyword>
<dbReference type="InterPro" id="IPR029044">
    <property type="entry name" value="Nucleotide-diphossugar_trans"/>
</dbReference>
<dbReference type="EMBL" id="CP111017">
    <property type="protein sequence ID" value="WAR06909.1"/>
    <property type="molecule type" value="Genomic_DNA"/>
</dbReference>
<sequence>MLLLLILTFAPLSYWEMQTGKRKSGIIVTKVVVVVILLLITCQYLANALLYRHPQFQLLVLKVFSASLVVSHDREGSNSSMALVRQMTGNSTGNATMELCPIPSWTSLKRRLTSLSPGGKSRPTGCTARTRVAIVIPYRDREIHLKIFLNNIHPFLQRQQLDYGIYIVEMAANTTFNRALLMNIGYMEALREYDYDCFIFHDVDLIPEDDRNLYTCQHSPRHMSVAIDTFDYKLPYPQLFGGVTALSREHFRLVNGFSNLYFGWGGEDDDMYRRVLLAGLTVTRYTPSVARYKMLSVRARRLVDGLSSLKYRVLERELRPLYTWILASVNATEIINDESIHKLVQPPKKLPRHNPASKQGQNIRKQQKSGPVKRKAQQKPKVVKKPVVIKQNNVQKEPTNNARQNSTQVEQHPSVLHTVPASTAPKCASHSTWQYSTQVCFTQYKAVQRPSVLTQYKAVQHQRVRFTLCEAVQHLTVSFTQCEAVQHLTVPFTQREAVQHQSVPESVLHTVRGSTAPESVLHTMRGSTASQECASHSARQYSITEKLLTSLQEGLEHEDFSRRSKNLTVPSSPQDRKVDASLGITNTCLKET</sequence>
<dbReference type="InterPro" id="IPR027995">
    <property type="entry name" value="Galactosyl_T_N"/>
</dbReference>
<gene>
    <name evidence="16" type="ORF">MAR_016867</name>
</gene>
<dbReference type="InterPro" id="IPR027791">
    <property type="entry name" value="Galactosyl_T_C"/>
</dbReference>
<evidence type="ECO:0000256" key="8">
    <source>
        <dbReference type="ARBA" id="ARBA00022989"/>
    </source>
</evidence>
<feature type="transmembrane region" description="Helical" evidence="12">
    <location>
        <begin position="27"/>
        <end position="46"/>
    </location>
</feature>
<dbReference type="PRINTS" id="PR02050">
    <property type="entry name" value="B14GALTRFASE"/>
</dbReference>
<keyword evidence="17" id="KW-1185">Reference proteome</keyword>
<evidence type="ECO:0000256" key="1">
    <source>
        <dbReference type="ARBA" id="ARBA00004606"/>
    </source>
</evidence>
<evidence type="ECO:0000313" key="17">
    <source>
        <dbReference type="Proteomes" id="UP001164746"/>
    </source>
</evidence>
<comment type="subcellular location">
    <subcellularLocation>
        <location evidence="1">Membrane</location>
        <topology evidence="1">Single-pass type II membrane protein</topology>
    </subcellularLocation>
</comment>
<keyword evidence="13" id="KW-0732">Signal</keyword>
<evidence type="ECO:0000256" key="9">
    <source>
        <dbReference type="ARBA" id="ARBA00023136"/>
    </source>
</evidence>
<dbReference type="Pfam" id="PF02709">
    <property type="entry name" value="Glyco_transf_7C"/>
    <property type="match status" value="1"/>
</dbReference>
<evidence type="ECO:0000256" key="12">
    <source>
        <dbReference type="SAM" id="Phobius"/>
    </source>
</evidence>
<protein>
    <submittedName>
        <fullName evidence="16">BRE4-like protein</fullName>
    </submittedName>
</protein>
<evidence type="ECO:0000256" key="5">
    <source>
        <dbReference type="ARBA" id="ARBA00022679"/>
    </source>
</evidence>
<evidence type="ECO:0000313" key="16">
    <source>
        <dbReference type="EMBL" id="WAR06909.1"/>
    </source>
</evidence>
<accession>A0ABY7ECR4</accession>
<evidence type="ECO:0000259" key="15">
    <source>
        <dbReference type="Pfam" id="PF13733"/>
    </source>
</evidence>
<comment type="pathway">
    <text evidence="2">Protein modification; protein glycosylation.</text>
</comment>
<feature type="domain" description="Galactosyltransferase C-terminal" evidence="14">
    <location>
        <begin position="221"/>
        <end position="295"/>
    </location>
</feature>
<dbReference type="SUPFAM" id="SSF53448">
    <property type="entry name" value="Nucleotide-diphospho-sugar transferases"/>
    <property type="match status" value="1"/>
</dbReference>
<keyword evidence="4" id="KW-0328">Glycosyltransferase</keyword>
<feature type="region of interest" description="Disordered" evidence="11">
    <location>
        <begin position="344"/>
        <end position="409"/>
    </location>
</feature>
<evidence type="ECO:0000259" key="14">
    <source>
        <dbReference type="Pfam" id="PF02709"/>
    </source>
</evidence>
<feature type="compositionally biased region" description="Low complexity" evidence="11">
    <location>
        <begin position="385"/>
        <end position="396"/>
    </location>
</feature>
<organism evidence="16 17">
    <name type="scientific">Mya arenaria</name>
    <name type="common">Soft-shell clam</name>
    <dbReference type="NCBI Taxonomy" id="6604"/>
    <lineage>
        <taxon>Eukaryota</taxon>
        <taxon>Metazoa</taxon>
        <taxon>Spiralia</taxon>
        <taxon>Lophotrochozoa</taxon>
        <taxon>Mollusca</taxon>
        <taxon>Bivalvia</taxon>
        <taxon>Autobranchia</taxon>
        <taxon>Heteroconchia</taxon>
        <taxon>Euheterodonta</taxon>
        <taxon>Imparidentia</taxon>
        <taxon>Neoheterodontei</taxon>
        <taxon>Myida</taxon>
        <taxon>Myoidea</taxon>
        <taxon>Myidae</taxon>
        <taxon>Mya</taxon>
    </lineage>
</organism>
<evidence type="ECO:0000256" key="4">
    <source>
        <dbReference type="ARBA" id="ARBA00022676"/>
    </source>
</evidence>
<keyword evidence="9 12" id="KW-0472">Membrane</keyword>
<keyword evidence="6 12" id="KW-0812">Transmembrane</keyword>
<feature type="compositionally biased region" description="Basic residues" evidence="11">
    <location>
        <begin position="365"/>
        <end position="384"/>
    </location>
</feature>
<keyword evidence="8 12" id="KW-1133">Transmembrane helix</keyword>
<evidence type="ECO:0000256" key="7">
    <source>
        <dbReference type="ARBA" id="ARBA00022968"/>
    </source>
</evidence>
<dbReference type="Gene3D" id="3.90.550.10">
    <property type="entry name" value="Spore Coat Polysaccharide Biosynthesis Protein SpsA, Chain A"/>
    <property type="match status" value="1"/>
</dbReference>
<evidence type="ECO:0000256" key="6">
    <source>
        <dbReference type="ARBA" id="ARBA00022692"/>
    </source>
</evidence>
<proteinExistence type="inferred from homology"/>
<dbReference type="PANTHER" id="PTHR19300">
    <property type="entry name" value="BETA-1,4-GALACTOSYLTRANSFERASE"/>
    <property type="match status" value="1"/>
</dbReference>
<evidence type="ECO:0000256" key="10">
    <source>
        <dbReference type="ARBA" id="ARBA00023180"/>
    </source>
</evidence>
<comment type="similarity">
    <text evidence="3">Belongs to the glycosyltransferase 7 family.</text>
</comment>
<evidence type="ECO:0000256" key="3">
    <source>
        <dbReference type="ARBA" id="ARBA00005735"/>
    </source>
</evidence>
<dbReference type="Pfam" id="PF13733">
    <property type="entry name" value="Glyco_transf_7N"/>
    <property type="match status" value="1"/>
</dbReference>
<feature type="signal peptide" evidence="13">
    <location>
        <begin position="1"/>
        <end position="15"/>
    </location>
</feature>
<evidence type="ECO:0000256" key="11">
    <source>
        <dbReference type="SAM" id="MobiDB-lite"/>
    </source>
</evidence>
<keyword evidence="5" id="KW-0808">Transferase</keyword>
<name>A0ABY7ECR4_MYAAR</name>
<dbReference type="CDD" id="cd00899">
    <property type="entry name" value="b4GalT"/>
    <property type="match status" value="1"/>
</dbReference>
<evidence type="ECO:0000256" key="13">
    <source>
        <dbReference type="SAM" id="SignalP"/>
    </source>
</evidence>
<feature type="domain" description="Galactosyltransferase N-terminal" evidence="15">
    <location>
        <begin position="90"/>
        <end position="217"/>
    </location>
</feature>
<feature type="region of interest" description="Disordered" evidence="11">
    <location>
        <begin position="559"/>
        <end position="580"/>
    </location>
</feature>
<evidence type="ECO:0000256" key="2">
    <source>
        <dbReference type="ARBA" id="ARBA00004922"/>
    </source>
</evidence>
<keyword evidence="7" id="KW-0735">Signal-anchor</keyword>
<feature type="compositionally biased region" description="Polar residues" evidence="11">
    <location>
        <begin position="397"/>
        <end position="409"/>
    </location>
</feature>
<dbReference type="Proteomes" id="UP001164746">
    <property type="component" value="Chromosome 6"/>
</dbReference>
<dbReference type="InterPro" id="IPR003859">
    <property type="entry name" value="Galactosyl_T"/>
</dbReference>
<feature type="chain" id="PRO_5047155296" evidence="13">
    <location>
        <begin position="16"/>
        <end position="592"/>
    </location>
</feature>
<dbReference type="PANTHER" id="PTHR19300:SF57">
    <property type="entry name" value="BETA-1,4-N-ACETYLGALACTOSAMINYLTRANSFERASE"/>
    <property type="match status" value="1"/>
</dbReference>
<feature type="non-terminal residue" evidence="16">
    <location>
        <position position="592"/>
    </location>
</feature>
<reference evidence="16" key="1">
    <citation type="submission" date="2022-11" db="EMBL/GenBank/DDBJ databases">
        <title>Centuries of genome instability and evolution in soft-shell clam transmissible cancer (bioRxiv).</title>
        <authorList>
            <person name="Hart S.F.M."/>
            <person name="Yonemitsu M.A."/>
            <person name="Giersch R.M."/>
            <person name="Beal B.F."/>
            <person name="Arriagada G."/>
            <person name="Davis B.W."/>
            <person name="Ostrander E.A."/>
            <person name="Goff S.P."/>
            <person name="Metzger M.J."/>
        </authorList>
    </citation>
    <scope>NUCLEOTIDE SEQUENCE</scope>
    <source>
        <strain evidence="16">MELC-2E11</strain>
        <tissue evidence="16">Siphon/mantle</tissue>
    </source>
</reference>